<reference evidence="1 2" key="1">
    <citation type="journal article" date="2022" name="BMC Genomics">
        <title>Comparative genome analysis of mycobacteria focusing on tRNA and non-coding RNA.</title>
        <authorList>
            <person name="Behra P.R.K."/>
            <person name="Pettersson B.M.F."/>
            <person name="Ramesh M."/>
            <person name="Das S."/>
            <person name="Dasgupta S."/>
            <person name="Kirsebom L.A."/>
        </authorList>
    </citation>
    <scope>NUCLEOTIDE SEQUENCE [LARGE SCALE GENOMIC DNA]</scope>
    <source>
        <strain evidence="1 2">DSM 44078</strain>
    </source>
</reference>
<organism evidence="1 2">
    <name type="scientific">Mycolicibacterium komossense</name>
    <dbReference type="NCBI Taxonomy" id="1779"/>
    <lineage>
        <taxon>Bacteria</taxon>
        <taxon>Bacillati</taxon>
        <taxon>Actinomycetota</taxon>
        <taxon>Actinomycetes</taxon>
        <taxon>Mycobacteriales</taxon>
        <taxon>Mycobacteriaceae</taxon>
        <taxon>Mycolicibacterium</taxon>
    </lineage>
</organism>
<accession>A0ABT3CL26</accession>
<protein>
    <submittedName>
        <fullName evidence="1">DUF2563 family protein</fullName>
    </submittedName>
</protein>
<name>A0ABT3CL26_9MYCO</name>
<evidence type="ECO:0000313" key="2">
    <source>
        <dbReference type="Proteomes" id="UP001526201"/>
    </source>
</evidence>
<proteinExistence type="predicted"/>
<keyword evidence="2" id="KW-1185">Reference proteome</keyword>
<dbReference type="InterPro" id="IPR022534">
    <property type="entry name" value="DUF2563"/>
</dbReference>
<dbReference type="Proteomes" id="UP001526201">
    <property type="component" value="Unassembled WGS sequence"/>
</dbReference>
<evidence type="ECO:0000313" key="1">
    <source>
        <dbReference type="EMBL" id="MCV7230243.1"/>
    </source>
</evidence>
<gene>
    <name evidence="1" type="ORF">H7J73_29970</name>
</gene>
<sequence>MRTGANTTFKAADHANDGAGYLRRASVNSGIFGDFDAAQEFHDAVTDAHSRHTEMLNKHSEILDQLGNNAHNAASEFAEMDADNGKRLHDVAKQL</sequence>
<comment type="caution">
    <text evidence="1">The sequence shown here is derived from an EMBL/GenBank/DDBJ whole genome shotgun (WGS) entry which is preliminary data.</text>
</comment>
<dbReference type="EMBL" id="JACKTY010000049">
    <property type="protein sequence ID" value="MCV7230243.1"/>
    <property type="molecule type" value="Genomic_DNA"/>
</dbReference>
<dbReference type="Pfam" id="PF10817">
    <property type="entry name" value="DUF2563"/>
    <property type="match status" value="1"/>
</dbReference>